<dbReference type="InterPro" id="IPR026487">
    <property type="entry name" value="CHP04141"/>
</dbReference>
<protein>
    <submittedName>
        <fullName evidence="1">TIGR04141 family sporadically distributed protein</fullName>
    </submittedName>
</protein>
<dbReference type="NCBIfam" id="TIGR04141">
    <property type="entry name" value="TIGR04141 family sporadically distributed protein"/>
    <property type="match status" value="1"/>
</dbReference>
<evidence type="ECO:0000313" key="1">
    <source>
        <dbReference type="EMBL" id="MBJ3810187.1"/>
    </source>
</evidence>
<keyword evidence="2" id="KW-1185">Reference proteome</keyword>
<name>A0ABS0XAF1_9ACTN</name>
<reference evidence="1 2" key="1">
    <citation type="submission" date="2020-12" db="EMBL/GenBank/DDBJ databases">
        <title>Streptomyces typhae sp. nov., a novel endophytic actinomycete isolated from the root of cattail pollen (Typha angustifolia L.).</title>
        <authorList>
            <person name="Peng C."/>
            <person name="Liu C."/>
        </authorList>
    </citation>
    <scope>NUCLEOTIDE SEQUENCE [LARGE SCALE GENOMIC DNA]</scope>
    <source>
        <strain evidence="1 2">JCM 4753</strain>
    </source>
</reference>
<dbReference type="RefSeq" id="WP_190119448.1">
    <property type="nucleotide sequence ID" value="NZ_BMVR01000015.1"/>
</dbReference>
<accession>A0ABS0XAF1</accession>
<sequence length="556" mass="60702">MATHTAVRTVYRLPTVSPTPEAMFEALDHEQLDRLGAELHHPVVLGVPAVYLTYGKEEAADTWCAPNARTTGIPVFEPVRRTGALLLLAVDGQVYAVTCGNGYRLVPDALKDKRFGLCFAIRMIDPRHISGAVTKALGRPRTDISLVAAGTSVPALGIRDQARVVRHLGGHLDDVPLTRSRHANGRACTAQGGVGLRLPLGIEPADLVEDLRTITRVCQDDIPHPELEFVDHIVPVTDTVTRAALEAALDRLLGAPADGRISFSVPLDLHETYAEATAYRTCIGSTEVYLCDNFDLEYVLTRARIHRPGTRIAALRDGTVTLHRDPSPRSSVPLATTHALDWIQADVSLGPRTYCLLDGDWYELGACYIDSVRDNLQQLFTDAAVYGLPPWPEGASERAYNRAVSMARPEWLFLDGEFINNPLKRTDRVEICDLLTPDGALVLVKQSGSSGSFSHLLGQAQVAVELLVNSPEARCQFVRRVARDSDGRIMLAEDFTPRRLVLAVRHKSGATFTPDSLFAFSQITLHQTARELTTRGVSIEVVPVPTAAEIARTTAA</sequence>
<comment type="caution">
    <text evidence="1">The sequence shown here is derived from an EMBL/GenBank/DDBJ whole genome shotgun (WGS) entry which is preliminary data.</text>
</comment>
<evidence type="ECO:0000313" key="2">
    <source>
        <dbReference type="Proteomes" id="UP000634780"/>
    </source>
</evidence>
<dbReference type="EMBL" id="JAEKOZ010000015">
    <property type="protein sequence ID" value="MBJ3810187.1"/>
    <property type="molecule type" value="Genomic_DNA"/>
</dbReference>
<organism evidence="1 2">
    <name type="scientific">Streptomyces flavofungini</name>
    <dbReference type="NCBI Taxonomy" id="68200"/>
    <lineage>
        <taxon>Bacteria</taxon>
        <taxon>Bacillati</taxon>
        <taxon>Actinomycetota</taxon>
        <taxon>Actinomycetes</taxon>
        <taxon>Kitasatosporales</taxon>
        <taxon>Streptomycetaceae</taxon>
        <taxon>Streptomyces</taxon>
    </lineage>
</organism>
<dbReference type="Pfam" id="PF19614">
    <property type="entry name" value="DUF6119"/>
    <property type="match status" value="1"/>
</dbReference>
<proteinExistence type="predicted"/>
<gene>
    <name evidence="1" type="ORF">JGB26_24255</name>
</gene>
<dbReference type="Proteomes" id="UP000634780">
    <property type="component" value="Unassembled WGS sequence"/>
</dbReference>